<accession>A0A345XTL5</accession>
<reference evidence="2 3" key="1">
    <citation type="submission" date="2018-07" db="EMBL/GenBank/DDBJ databases">
        <title>Draft genome of the type strain Streptomyces armeniacus ATCC 15676.</title>
        <authorList>
            <person name="Labana P."/>
            <person name="Gosse J.T."/>
            <person name="Boddy C.N."/>
        </authorList>
    </citation>
    <scope>NUCLEOTIDE SEQUENCE [LARGE SCALE GENOMIC DNA]</scope>
    <source>
        <strain evidence="2 3">ATCC 15676</strain>
    </source>
</reference>
<evidence type="ECO:0000256" key="1">
    <source>
        <dbReference type="SAM" id="Phobius"/>
    </source>
</evidence>
<dbReference type="AlphaFoldDB" id="A0A345XTL5"/>
<feature type="transmembrane region" description="Helical" evidence="1">
    <location>
        <begin position="89"/>
        <end position="122"/>
    </location>
</feature>
<dbReference type="EMBL" id="CP031320">
    <property type="protein sequence ID" value="AXK34981.1"/>
    <property type="molecule type" value="Genomic_DNA"/>
</dbReference>
<gene>
    <name evidence="2" type="ORF">DVA86_22375</name>
</gene>
<evidence type="ECO:0000313" key="3">
    <source>
        <dbReference type="Proteomes" id="UP000254425"/>
    </source>
</evidence>
<keyword evidence="1" id="KW-0472">Membrane</keyword>
<keyword evidence="3" id="KW-1185">Reference proteome</keyword>
<name>A0A345XTL5_9ACTN</name>
<proteinExistence type="predicted"/>
<evidence type="ECO:0000313" key="2">
    <source>
        <dbReference type="EMBL" id="AXK34981.1"/>
    </source>
</evidence>
<dbReference type="KEGG" id="sarm:DVA86_22375"/>
<keyword evidence="1" id="KW-0812">Transmembrane</keyword>
<dbReference type="Proteomes" id="UP000254425">
    <property type="component" value="Chromosome"/>
</dbReference>
<sequence length="143" mass="14636">MGAVPVRWRYLAVGLGFLGLAGVRAAQGAPVWAAVFCAAAVANGWLAVHEAREAGRTAAEPPAVARLEALDAAELDRALAACRTSARQWHVLAAVGVLVGAVLLAVQPATAVLAGAAALFALHRARRAAHAAATLRRARAVRP</sequence>
<keyword evidence="1" id="KW-1133">Transmembrane helix</keyword>
<protein>
    <submittedName>
        <fullName evidence="2">Uncharacterized protein</fullName>
    </submittedName>
</protein>
<organism evidence="2 3">
    <name type="scientific">Streptomyces armeniacus</name>
    <dbReference type="NCBI Taxonomy" id="83291"/>
    <lineage>
        <taxon>Bacteria</taxon>
        <taxon>Bacillati</taxon>
        <taxon>Actinomycetota</taxon>
        <taxon>Actinomycetes</taxon>
        <taxon>Kitasatosporales</taxon>
        <taxon>Streptomycetaceae</taxon>
        <taxon>Streptomyces</taxon>
    </lineage>
</organism>